<evidence type="ECO:0000313" key="1">
    <source>
        <dbReference type="EMBL" id="KLO18209.1"/>
    </source>
</evidence>
<gene>
    <name evidence="1" type="ORF">SCHPADRAFT_900002</name>
</gene>
<name>A0A0H2S2E8_9AGAM</name>
<evidence type="ECO:0000313" key="2">
    <source>
        <dbReference type="Proteomes" id="UP000053477"/>
    </source>
</evidence>
<proteinExistence type="predicted"/>
<dbReference type="InParanoid" id="A0A0H2S2E8"/>
<reference evidence="1 2" key="1">
    <citation type="submission" date="2015-04" db="EMBL/GenBank/DDBJ databases">
        <title>Complete genome sequence of Schizopora paradoxa KUC8140, a cosmopolitan wood degrader in East Asia.</title>
        <authorList>
            <consortium name="DOE Joint Genome Institute"/>
            <person name="Min B."/>
            <person name="Park H."/>
            <person name="Jang Y."/>
            <person name="Kim J.-J."/>
            <person name="Kim K.H."/>
            <person name="Pangilinan J."/>
            <person name="Lipzen A."/>
            <person name="Riley R."/>
            <person name="Grigoriev I.V."/>
            <person name="Spatafora J.W."/>
            <person name="Choi I.-G."/>
        </authorList>
    </citation>
    <scope>NUCLEOTIDE SEQUENCE [LARGE SCALE GENOMIC DNA]</scope>
    <source>
        <strain evidence="1 2">KUC8140</strain>
    </source>
</reference>
<dbReference type="EMBL" id="KQ085897">
    <property type="protein sequence ID" value="KLO18209.1"/>
    <property type="molecule type" value="Genomic_DNA"/>
</dbReference>
<protein>
    <submittedName>
        <fullName evidence="1">Uncharacterized protein</fullName>
    </submittedName>
</protein>
<sequence length="122" mass="12824">MAPSLSCKRRLGGLSTSTISSKNRSTEYLPTANGALTPRCKDDGLSMSLTPMALDVAKLVLSLTESAAVAGSPIKAAIGGVLKILELFDKTSSAPRKKARRSSKSHGLYQSDAMKRAVALMN</sequence>
<dbReference type="AlphaFoldDB" id="A0A0H2S2E8"/>
<keyword evidence="2" id="KW-1185">Reference proteome</keyword>
<dbReference type="Proteomes" id="UP000053477">
    <property type="component" value="Unassembled WGS sequence"/>
</dbReference>
<accession>A0A0H2S2E8</accession>
<organism evidence="1 2">
    <name type="scientific">Schizopora paradoxa</name>
    <dbReference type="NCBI Taxonomy" id="27342"/>
    <lineage>
        <taxon>Eukaryota</taxon>
        <taxon>Fungi</taxon>
        <taxon>Dikarya</taxon>
        <taxon>Basidiomycota</taxon>
        <taxon>Agaricomycotina</taxon>
        <taxon>Agaricomycetes</taxon>
        <taxon>Hymenochaetales</taxon>
        <taxon>Schizoporaceae</taxon>
        <taxon>Schizopora</taxon>
    </lineage>
</organism>